<gene>
    <name evidence="1" type="ORF">MM415B05843_0005</name>
</gene>
<proteinExistence type="predicted"/>
<name>A0A6M3LRC0_9ZZZZ</name>
<evidence type="ECO:0000313" key="1">
    <source>
        <dbReference type="EMBL" id="QJA97936.1"/>
    </source>
</evidence>
<dbReference type="AlphaFoldDB" id="A0A6M3LRC0"/>
<reference evidence="1" key="1">
    <citation type="submission" date="2020-03" db="EMBL/GenBank/DDBJ databases">
        <title>The deep terrestrial virosphere.</title>
        <authorList>
            <person name="Holmfeldt K."/>
            <person name="Nilsson E."/>
            <person name="Simone D."/>
            <person name="Lopez-Fernandez M."/>
            <person name="Wu X."/>
            <person name="de Brujin I."/>
            <person name="Lundin D."/>
            <person name="Andersson A."/>
            <person name="Bertilsson S."/>
            <person name="Dopson M."/>
        </authorList>
    </citation>
    <scope>NUCLEOTIDE SEQUENCE</scope>
    <source>
        <strain evidence="1">MM415B05843</strain>
    </source>
</reference>
<sequence>MDKWSGQWKLEAYSEIRGWNRAVIVIQPGPDARAPGLSLQMIDQQLRWCLWDPEQPWGPDWQPLTD</sequence>
<accession>A0A6M3LRC0</accession>
<dbReference type="EMBL" id="MT143538">
    <property type="protein sequence ID" value="QJA97936.1"/>
    <property type="molecule type" value="Genomic_DNA"/>
</dbReference>
<organism evidence="1">
    <name type="scientific">viral metagenome</name>
    <dbReference type="NCBI Taxonomy" id="1070528"/>
    <lineage>
        <taxon>unclassified sequences</taxon>
        <taxon>metagenomes</taxon>
        <taxon>organismal metagenomes</taxon>
    </lineage>
</organism>
<protein>
    <submittedName>
        <fullName evidence="1">Uncharacterized protein</fullName>
    </submittedName>
</protein>